<keyword evidence="1" id="KW-1133">Transmembrane helix</keyword>
<sequence>MNKKNKNTFRRILTCLSGILLITMLLNVIHTSALPDVRPKVEKCRLFQDGWQLEGKEGEAVHFPFKLKNESGYIKLKNQLPQVKDGEKIIFNNGYQTVRVNIGQDCVYEYGFDTKPPVGNMLGYISCQIPVSAKDSGKDITIELERPYKNLSGGVGSVKIGTTGAYVTEVLYSNVGKIGCILFLLLFGIVLLVVYSGLYIKKFNYNFDSFLYLGLFMVISSVWIWSDSELSQLMIGNSVALCILSFISFMAMPVYILSFVKNICEKKGKYIEQIQTVLWVNMIVQSLLYMGNIADFPQMLIITHTMMFLVIIILVAFLIYEAVKMNSRKAKGMLYAILCLTVFSIIALIRFYTNPMEDNSKFFIYGLIVFLVILIYLNYEELFLYLKEKTQFELYEKMAYSDMMTQTLNRISFDEFMEEEKEKDKNQEHKAPLAFVMLDLNNLKQTNDLYGHKSGDDVIKGAAECIKLEYGGVGDVYRIGGDEFLVAIQKEDADLAELDRALKERIRIYNKVHCHDISIASGSAVRGTSNKDAETLFREADERMYSDKQQYKIKL</sequence>
<name>A0A4U8Q116_9FIRM</name>
<keyword evidence="3" id="KW-0548">Nucleotidyltransferase</keyword>
<dbReference type="RefSeq" id="WP_027292386.1">
    <property type="nucleotide sequence ID" value="NZ_JTGN01000006.1"/>
</dbReference>
<keyword evidence="1" id="KW-0812">Transmembrane</keyword>
<feature type="transmembrane region" description="Helical" evidence="1">
    <location>
        <begin position="362"/>
        <end position="379"/>
    </location>
</feature>
<dbReference type="Proteomes" id="UP000306509">
    <property type="component" value="Unassembled WGS sequence"/>
</dbReference>
<dbReference type="PROSITE" id="PS50887">
    <property type="entry name" value="GGDEF"/>
    <property type="match status" value="1"/>
</dbReference>
<feature type="transmembrane region" description="Helical" evidence="1">
    <location>
        <begin position="332"/>
        <end position="350"/>
    </location>
</feature>
<dbReference type="InterPro" id="IPR029787">
    <property type="entry name" value="Nucleotide_cyclase"/>
</dbReference>
<accession>A0A4U8Q116</accession>
<organism evidence="3 4">
    <name type="scientific">Robinsoniella peoriensis</name>
    <dbReference type="NCBI Taxonomy" id="180332"/>
    <lineage>
        <taxon>Bacteria</taxon>
        <taxon>Bacillati</taxon>
        <taxon>Bacillota</taxon>
        <taxon>Clostridia</taxon>
        <taxon>Lachnospirales</taxon>
        <taxon>Lachnospiraceae</taxon>
        <taxon>Robinsoniella</taxon>
    </lineage>
</organism>
<dbReference type="InterPro" id="IPR050469">
    <property type="entry name" value="Diguanylate_Cyclase"/>
</dbReference>
<comment type="caution">
    <text evidence="3">The sequence shown here is derived from an EMBL/GenBank/DDBJ whole genome shotgun (WGS) entry which is preliminary data.</text>
</comment>
<proteinExistence type="predicted"/>
<dbReference type="EC" id="2.7.7.65" evidence="3"/>
<keyword evidence="4" id="KW-1185">Reference proteome</keyword>
<dbReference type="GO" id="GO:0043709">
    <property type="term" value="P:cell adhesion involved in single-species biofilm formation"/>
    <property type="evidence" value="ECO:0007669"/>
    <property type="project" value="TreeGrafter"/>
</dbReference>
<protein>
    <submittedName>
        <fullName evidence="3">Putative diguanylate cyclase YedQ</fullName>
        <ecNumber evidence="3">2.7.7.65</ecNumber>
    </submittedName>
</protein>
<dbReference type="InterPro" id="IPR000160">
    <property type="entry name" value="GGDEF_dom"/>
</dbReference>
<dbReference type="Pfam" id="PF00990">
    <property type="entry name" value="GGDEF"/>
    <property type="match status" value="1"/>
</dbReference>
<dbReference type="GO" id="GO:0005886">
    <property type="term" value="C:plasma membrane"/>
    <property type="evidence" value="ECO:0007669"/>
    <property type="project" value="TreeGrafter"/>
</dbReference>
<dbReference type="GO" id="GO:1902201">
    <property type="term" value="P:negative regulation of bacterial-type flagellum-dependent cell motility"/>
    <property type="evidence" value="ECO:0007669"/>
    <property type="project" value="TreeGrafter"/>
</dbReference>
<dbReference type="GO" id="GO:0052621">
    <property type="term" value="F:diguanylate cyclase activity"/>
    <property type="evidence" value="ECO:0007669"/>
    <property type="project" value="UniProtKB-EC"/>
</dbReference>
<keyword evidence="3" id="KW-0808">Transferase</keyword>
<keyword evidence="1" id="KW-0472">Membrane</keyword>
<dbReference type="SMART" id="SM00267">
    <property type="entry name" value="GGDEF"/>
    <property type="match status" value="1"/>
</dbReference>
<feature type="transmembrane region" description="Helical" evidence="1">
    <location>
        <begin position="300"/>
        <end position="320"/>
    </location>
</feature>
<dbReference type="PANTHER" id="PTHR45138">
    <property type="entry name" value="REGULATORY COMPONENTS OF SENSORY TRANSDUCTION SYSTEM"/>
    <property type="match status" value="1"/>
</dbReference>
<dbReference type="Gene3D" id="3.30.70.270">
    <property type="match status" value="1"/>
</dbReference>
<feature type="transmembrane region" description="Helical" evidence="1">
    <location>
        <begin position="210"/>
        <end position="226"/>
    </location>
</feature>
<evidence type="ECO:0000313" key="4">
    <source>
        <dbReference type="Proteomes" id="UP000306509"/>
    </source>
</evidence>
<dbReference type="EMBL" id="QGQD01000097">
    <property type="protein sequence ID" value="TLC98384.1"/>
    <property type="molecule type" value="Genomic_DNA"/>
</dbReference>
<evidence type="ECO:0000256" key="1">
    <source>
        <dbReference type="SAM" id="Phobius"/>
    </source>
</evidence>
<evidence type="ECO:0000259" key="2">
    <source>
        <dbReference type="PROSITE" id="PS50887"/>
    </source>
</evidence>
<dbReference type="PANTHER" id="PTHR45138:SF6">
    <property type="entry name" value="DIGUANYLATE CYCLASE DGCN"/>
    <property type="match status" value="1"/>
</dbReference>
<dbReference type="AlphaFoldDB" id="A0A4U8Q116"/>
<dbReference type="STRING" id="180332.GCA_000797495_03476"/>
<feature type="transmembrane region" description="Helical" evidence="1">
    <location>
        <begin position="181"/>
        <end position="198"/>
    </location>
</feature>
<dbReference type="InterPro" id="IPR043128">
    <property type="entry name" value="Rev_trsase/Diguanyl_cyclase"/>
</dbReference>
<feature type="transmembrane region" description="Helical" evidence="1">
    <location>
        <begin position="238"/>
        <end position="257"/>
    </location>
</feature>
<dbReference type="CDD" id="cd01949">
    <property type="entry name" value="GGDEF"/>
    <property type="match status" value="1"/>
</dbReference>
<feature type="transmembrane region" description="Helical" evidence="1">
    <location>
        <begin position="277"/>
        <end position="294"/>
    </location>
</feature>
<evidence type="ECO:0000313" key="3">
    <source>
        <dbReference type="EMBL" id="TLC98384.1"/>
    </source>
</evidence>
<feature type="domain" description="GGDEF" evidence="2">
    <location>
        <begin position="431"/>
        <end position="555"/>
    </location>
</feature>
<dbReference type="NCBIfam" id="TIGR00254">
    <property type="entry name" value="GGDEF"/>
    <property type="match status" value="1"/>
</dbReference>
<reference evidence="3 4" key="1">
    <citation type="journal article" date="2019" name="Anaerobe">
        <title>Detection of Robinsoniella peoriensis in multiple bone samples of a trauma patient.</title>
        <authorList>
            <person name="Schrottner P."/>
            <person name="Hartwich K."/>
            <person name="Bunk B."/>
            <person name="Schober I."/>
            <person name="Helbig S."/>
            <person name="Rudolph W.W."/>
            <person name="Gunzer F."/>
        </authorList>
    </citation>
    <scope>NUCLEOTIDE SEQUENCE [LARGE SCALE GENOMIC DNA]</scope>
    <source>
        <strain evidence="3 4">DSM 106044</strain>
    </source>
</reference>
<dbReference type="SUPFAM" id="SSF55073">
    <property type="entry name" value="Nucleotide cyclase"/>
    <property type="match status" value="1"/>
</dbReference>
<gene>
    <name evidence="3" type="primary">yedQ_2</name>
    <name evidence="3" type="ORF">DSM106044_04900</name>
</gene>